<dbReference type="PANTHER" id="PTHR22912">
    <property type="entry name" value="DISULFIDE OXIDOREDUCTASE"/>
    <property type="match status" value="1"/>
</dbReference>
<keyword evidence="8" id="KW-1015">Disulfide bond</keyword>
<dbReference type="InterPro" id="IPR012999">
    <property type="entry name" value="Pyr_OxRdtase_I_AS"/>
</dbReference>
<evidence type="ECO:0000256" key="3">
    <source>
        <dbReference type="ARBA" id="ARBA00016961"/>
    </source>
</evidence>
<organism evidence="14 15">
    <name type="scientific">Virgibacillus kapii</name>
    <dbReference type="NCBI Taxonomy" id="1638645"/>
    <lineage>
        <taxon>Bacteria</taxon>
        <taxon>Bacillati</taxon>
        <taxon>Bacillota</taxon>
        <taxon>Bacilli</taxon>
        <taxon>Bacillales</taxon>
        <taxon>Bacillaceae</taxon>
        <taxon>Virgibacillus</taxon>
    </lineage>
</organism>
<dbReference type="PRINTS" id="PR00368">
    <property type="entry name" value="FADPNR"/>
</dbReference>
<evidence type="ECO:0000256" key="10">
    <source>
        <dbReference type="ARBA" id="ARBA00049187"/>
    </source>
</evidence>
<dbReference type="PRINTS" id="PR00411">
    <property type="entry name" value="PNDRDTASEI"/>
</dbReference>
<comment type="caution">
    <text evidence="14">The sequence shown here is derived from an EMBL/GenBank/DDBJ whole genome shotgun (WGS) entry which is preliminary data.</text>
</comment>
<dbReference type="Gene3D" id="3.50.50.60">
    <property type="entry name" value="FAD/NAD(P)-binding domain"/>
    <property type="match status" value="2"/>
</dbReference>
<evidence type="ECO:0000256" key="7">
    <source>
        <dbReference type="ARBA" id="ARBA00023027"/>
    </source>
</evidence>
<keyword evidence="5 11" id="KW-0274">FAD</keyword>
<keyword evidence="15" id="KW-1185">Reference proteome</keyword>
<evidence type="ECO:0000313" key="14">
    <source>
        <dbReference type="EMBL" id="GGJ71696.1"/>
    </source>
</evidence>
<dbReference type="Proteomes" id="UP000634435">
    <property type="component" value="Unassembled WGS sequence"/>
</dbReference>
<accession>A0ABQ2DTG1</accession>
<protein>
    <recommendedName>
        <fullName evidence="3 11">Dihydrolipoyl dehydrogenase</fullName>
        <ecNumber evidence="2 11">1.8.1.4</ecNumber>
    </recommendedName>
</protein>
<evidence type="ECO:0000256" key="11">
    <source>
        <dbReference type="RuleBase" id="RU003692"/>
    </source>
</evidence>
<dbReference type="InterPro" id="IPR001100">
    <property type="entry name" value="Pyr_nuc-diS_OxRdtase"/>
</dbReference>
<dbReference type="PIRSF" id="PIRSF000350">
    <property type="entry name" value="Mercury_reductase_MerA"/>
    <property type="match status" value="1"/>
</dbReference>
<dbReference type="EC" id="1.8.1.4" evidence="2 11"/>
<dbReference type="NCBIfam" id="TIGR01350">
    <property type="entry name" value="lipoamide_DH"/>
    <property type="match status" value="1"/>
</dbReference>
<dbReference type="EMBL" id="BMPN01000007">
    <property type="protein sequence ID" value="GGJ71696.1"/>
    <property type="molecule type" value="Genomic_DNA"/>
</dbReference>
<comment type="miscellaneous">
    <text evidence="11">The active site is a redox-active disulfide bond.</text>
</comment>
<keyword evidence="6 11" id="KW-0560">Oxidoreductase</keyword>
<evidence type="ECO:0000256" key="1">
    <source>
        <dbReference type="ARBA" id="ARBA00007532"/>
    </source>
</evidence>
<evidence type="ECO:0000256" key="6">
    <source>
        <dbReference type="ARBA" id="ARBA00023002"/>
    </source>
</evidence>
<dbReference type="SUPFAM" id="SSF55424">
    <property type="entry name" value="FAD/NAD-linked reductases, dimerisation (C-terminal) domain"/>
    <property type="match status" value="1"/>
</dbReference>
<evidence type="ECO:0000259" key="12">
    <source>
        <dbReference type="Pfam" id="PF02852"/>
    </source>
</evidence>
<dbReference type="InterPro" id="IPR006258">
    <property type="entry name" value="Lipoamide_DH"/>
</dbReference>
<dbReference type="PANTHER" id="PTHR22912:SF160">
    <property type="entry name" value="DIHYDROLIPOYL DEHYDROGENASE"/>
    <property type="match status" value="1"/>
</dbReference>
<evidence type="ECO:0000256" key="5">
    <source>
        <dbReference type="ARBA" id="ARBA00022827"/>
    </source>
</evidence>
<dbReference type="Gene3D" id="3.30.390.30">
    <property type="match status" value="1"/>
</dbReference>
<dbReference type="InterPro" id="IPR023753">
    <property type="entry name" value="FAD/NAD-binding_dom"/>
</dbReference>
<evidence type="ECO:0000256" key="8">
    <source>
        <dbReference type="ARBA" id="ARBA00023157"/>
    </source>
</evidence>
<sequence>MVVGEFAEQRELIIIGGGPGGYHAAIRAARLGLQVTMIEQEHLGGVCLNKGCVPSKVFANAAKHLDEVKHLSSFGISAENLSFQIHQLVSYKEQTMQQLRAGVENLCKTNKIEVIHGRANFINEHRIGVEMEHRFELFEFKQAIISTGRSPILPNSLMGNPRIMTEQTIFNLNEVPEELVVYGTDYIALEAAFSYRKMGSKVSIVLNNRADFPFDHAINRELKRILKKEKIHVYREYQLKQVTPRGDRILLQLTKHDNQLTLAGTHLYVETNHQPNIDSLGIDQVGIQLSEAGFIAINQEMKTTIPSVFAIGDVTDGVASAVKAMKQGKVAAEIAAGLSSEVDLTMIPTVVHSIPPIAVVGLTEQAAEQQGYHVKTSQFGYVANSYATISNQTDGIAKVIKDADSDLLLGFHTIGAGAIELISTGVTALELVGRDEDLSFPLYPHPSFNETILEAIEGLTDKAIHIKPKNKPLDLANK</sequence>
<dbReference type="RefSeq" id="WP_021290493.1">
    <property type="nucleotide sequence ID" value="NZ_BMPN01000007.1"/>
</dbReference>
<keyword evidence="9 11" id="KW-0676">Redox-active center</keyword>
<dbReference type="InterPro" id="IPR036188">
    <property type="entry name" value="FAD/NAD-bd_sf"/>
</dbReference>
<keyword evidence="7 11" id="KW-0520">NAD</keyword>
<dbReference type="Pfam" id="PF02852">
    <property type="entry name" value="Pyr_redox_dim"/>
    <property type="match status" value="1"/>
</dbReference>
<name>A0ABQ2DTG1_9BACI</name>
<evidence type="ECO:0000256" key="2">
    <source>
        <dbReference type="ARBA" id="ARBA00012608"/>
    </source>
</evidence>
<evidence type="ECO:0000313" key="15">
    <source>
        <dbReference type="Proteomes" id="UP000634435"/>
    </source>
</evidence>
<comment type="catalytic activity">
    <reaction evidence="10 11">
        <text>N(6)-[(R)-dihydrolipoyl]-L-lysyl-[protein] + NAD(+) = N(6)-[(R)-lipoyl]-L-lysyl-[protein] + NADH + H(+)</text>
        <dbReference type="Rhea" id="RHEA:15045"/>
        <dbReference type="Rhea" id="RHEA-COMP:10474"/>
        <dbReference type="Rhea" id="RHEA-COMP:10475"/>
        <dbReference type="ChEBI" id="CHEBI:15378"/>
        <dbReference type="ChEBI" id="CHEBI:57540"/>
        <dbReference type="ChEBI" id="CHEBI:57945"/>
        <dbReference type="ChEBI" id="CHEBI:83099"/>
        <dbReference type="ChEBI" id="CHEBI:83100"/>
        <dbReference type="EC" id="1.8.1.4"/>
    </reaction>
</comment>
<evidence type="ECO:0000256" key="4">
    <source>
        <dbReference type="ARBA" id="ARBA00022630"/>
    </source>
</evidence>
<dbReference type="InterPro" id="IPR050151">
    <property type="entry name" value="Class-I_Pyr_Nuc-Dis_Oxidored"/>
</dbReference>
<evidence type="ECO:0000259" key="13">
    <source>
        <dbReference type="Pfam" id="PF07992"/>
    </source>
</evidence>
<dbReference type="SUPFAM" id="SSF51905">
    <property type="entry name" value="FAD/NAD(P)-binding domain"/>
    <property type="match status" value="2"/>
</dbReference>
<evidence type="ECO:0000256" key="9">
    <source>
        <dbReference type="ARBA" id="ARBA00023284"/>
    </source>
</evidence>
<keyword evidence="4 11" id="KW-0285">Flavoprotein</keyword>
<dbReference type="InterPro" id="IPR016156">
    <property type="entry name" value="FAD/NAD-linked_Rdtase_dimer_sf"/>
</dbReference>
<feature type="domain" description="Pyridine nucleotide-disulphide oxidoreductase dimerisation" evidence="12">
    <location>
        <begin position="347"/>
        <end position="455"/>
    </location>
</feature>
<gene>
    <name evidence="14" type="primary">pdhD</name>
    <name evidence="14" type="ORF">GCM10007111_36590</name>
</gene>
<reference evidence="15" key="1">
    <citation type="journal article" date="2019" name="Int. J. Syst. Evol. Microbiol.">
        <title>The Global Catalogue of Microorganisms (GCM) 10K type strain sequencing project: providing services to taxonomists for standard genome sequencing and annotation.</title>
        <authorList>
            <consortium name="The Broad Institute Genomics Platform"/>
            <consortium name="The Broad Institute Genome Sequencing Center for Infectious Disease"/>
            <person name="Wu L."/>
            <person name="Ma J."/>
        </authorList>
    </citation>
    <scope>NUCLEOTIDE SEQUENCE [LARGE SCALE GENOMIC DNA]</scope>
    <source>
        <strain evidence="15">JCM 30071</strain>
    </source>
</reference>
<proteinExistence type="inferred from homology"/>
<dbReference type="InterPro" id="IPR004099">
    <property type="entry name" value="Pyr_nucl-diS_OxRdtase_dimer"/>
</dbReference>
<dbReference type="Pfam" id="PF07992">
    <property type="entry name" value="Pyr_redox_2"/>
    <property type="match status" value="1"/>
</dbReference>
<comment type="cofactor">
    <cofactor evidence="11">
        <name>FAD</name>
        <dbReference type="ChEBI" id="CHEBI:57692"/>
    </cofactor>
    <text evidence="11">Binds 1 FAD per subunit.</text>
</comment>
<dbReference type="PROSITE" id="PS00076">
    <property type="entry name" value="PYRIDINE_REDOX_1"/>
    <property type="match status" value="1"/>
</dbReference>
<feature type="domain" description="FAD/NAD(P)-binding" evidence="13">
    <location>
        <begin position="11"/>
        <end position="328"/>
    </location>
</feature>
<comment type="similarity">
    <text evidence="1 11">Belongs to the class-I pyridine nucleotide-disulfide oxidoreductase family.</text>
</comment>